<gene>
    <name evidence="1" type="ORF">O6H91_03G011500</name>
</gene>
<protein>
    <submittedName>
        <fullName evidence="1">Uncharacterized protein</fullName>
    </submittedName>
</protein>
<sequence>MEALFAVMPIYITALQNQRSILHNCKAVNATPTRQKNLSFSAPGIAGINQRIIINKSPLQSYSNASCHWDNIYFKLSVYVTWWSPFQRNFKEKYSFNCSVNAPWRTKMALINPDQRGSVEQLWLQFFSDPLQWWDNRLGKRNPQHPDFKHKCNKQVLWVHSWSTPLWVRAKLATVTTSVVTKSGQETATEQLWHQFFSDPSQWWDHRFEKINARYPDFKHKKTQEALWIDGISTPKWVYPDLGALTPGRVQESLFSWNVRIAKSVKDERYKTSLDYFRHMQREGVLPDSFSFIWAIKACTGLRCLQEGRLIHANVIESGSEGDSFVGSSLIDMYVKCESIDDAWEVFNRLPTHHVVSWNAMILGFVKSRNCKNALELFHKMGCEKVELDGVTFVGVLNACAGMLALEEGRCIHAQISEKGWESDIFVGNALIDMYSKCGSIEEAWRAFSIMPTHDLVSWNTMIMAFTNGEQWEKALELLQQMKREQVVPDKLTFILILKACSVLMVLKEARRVHAQVSQCHCESDVFIGSCLVGMYAKCGSIEDAYRIFNDMTTLDVVSWNTMIMGYVKLGQGEKALVLFDQMQRESTLPDTTTFLGILNACSSILAVEEGRHIHAQMIRSGFKYDVCVGNCLVNMYAKCGSIEDACRVFNDMPTHNTVSWNCMIHGYEKFGQSEEALLAFRLMQREQMVPDPITFVGVLSACASTASFEEGRSIHGQIVQSGLQSDIVLGNCLINMYAKCGSVEYARRAFNSMQTRNLISWTTMLGGYALHGLGKEALRLFEQMHQELCWMDATTYICLLSACSHSGLVDEGSYYIESVNGVYGITASTEFYSCVVDLFGRAGLLDEAEHMIRKMSCEPTFSVWMALLGACRIHNNVEMGERVARQVINCYPENASGYVSISNIYAAAGMWDCSPKLQQMRMERHLH</sequence>
<organism evidence="1 2">
    <name type="scientific">Diphasiastrum complanatum</name>
    <name type="common">Issler's clubmoss</name>
    <name type="synonym">Lycopodium complanatum</name>
    <dbReference type="NCBI Taxonomy" id="34168"/>
    <lineage>
        <taxon>Eukaryota</taxon>
        <taxon>Viridiplantae</taxon>
        <taxon>Streptophyta</taxon>
        <taxon>Embryophyta</taxon>
        <taxon>Tracheophyta</taxon>
        <taxon>Lycopodiopsida</taxon>
        <taxon>Lycopodiales</taxon>
        <taxon>Lycopodiaceae</taxon>
        <taxon>Lycopodioideae</taxon>
        <taxon>Diphasiastrum</taxon>
    </lineage>
</organism>
<name>A0ACC2E3F3_DIPCM</name>
<evidence type="ECO:0000313" key="2">
    <source>
        <dbReference type="Proteomes" id="UP001162992"/>
    </source>
</evidence>
<dbReference type="Proteomes" id="UP001162992">
    <property type="component" value="Chromosome 3"/>
</dbReference>
<dbReference type="EMBL" id="CM055094">
    <property type="protein sequence ID" value="KAJ7561045.1"/>
    <property type="molecule type" value="Genomic_DNA"/>
</dbReference>
<accession>A0ACC2E3F3</accession>
<proteinExistence type="predicted"/>
<keyword evidence="2" id="KW-1185">Reference proteome</keyword>
<reference evidence="2" key="1">
    <citation type="journal article" date="2024" name="Proc. Natl. Acad. Sci. U.S.A.">
        <title>Extraordinary preservation of gene collinearity over three hundred million years revealed in homosporous lycophytes.</title>
        <authorList>
            <person name="Li C."/>
            <person name="Wickell D."/>
            <person name="Kuo L.Y."/>
            <person name="Chen X."/>
            <person name="Nie B."/>
            <person name="Liao X."/>
            <person name="Peng D."/>
            <person name="Ji J."/>
            <person name="Jenkins J."/>
            <person name="Williams M."/>
            <person name="Shu S."/>
            <person name="Plott C."/>
            <person name="Barry K."/>
            <person name="Rajasekar S."/>
            <person name="Grimwood J."/>
            <person name="Han X."/>
            <person name="Sun S."/>
            <person name="Hou Z."/>
            <person name="He W."/>
            <person name="Dai G."/>
            <person name="Sun C."/>
            <person name="Schmutz J."/>
            <person name="Leebens-Mack J.H."/>
            <person name="Li F.W."/>
            <person name="Wang L."/>
        </authorList>
    </citation>
    <scope>NUCLEOTIDE SEQUENCE [LARGE SCALE GENOMIC DNA]</scope>
    <source>
        <strain evidence="2">cv. PW_Plant_1</strain>
    </source>
</reference>
<comment type="caution">
    <text evidence="1">The sequence shown here is derived from an EMBL/GenBank/DDBJ whole genome shotgun (WGS) entry which is preliminary data.</text>
</comment>
<evidence type="ECO:0000313" key="1">
    <source>
        <dbReference type="EMBL" id="KAJ7561045.1"/>
    </source>
</evidence>